<evidence type="ECO:0000313" key="2">
    <source>
        <dbReference type="Proteomes" id="UP000595466"/>
    </source>
</evidence>
<dbReference type="InterPro" id="IPR009229">
    <property type="entry name" value="AgrD"/>
</dbReference>
<name>A0AAP1JT58_LACPN</name>
<gene>
    <name evidence="1" type="ORF">JH395_14650</name>
</gene>
<reference evidence="1 2" key="1">
    <citation type="submission" date="2020-12" db="EMBL/GenBank/DDBJ databases">
        <title>Whole genome sequencing of Lactobacillus plantarum PC518.</title>
        <authorList>
            <person name="Guo Q."/>
        </authorList>
    </citation>
    <scope>NUCLEOTIDE SEQUENCE [LARGE SCALE GENOMIC DNA]</scope>
    <source>
        <strain evidence="1 2">PC518</strain>
    </source>
</reference>
<dbReference type="GeneID" id="77216596"/>
<evidence type="ECO:0000313" key="1">
    <source>
        <dbReference type="EMBL" id="QQM60925.1"/>
    </source>
</evidence>
<accession>A0AAP1JT58</accession>
<organism evidence="1 2">
    <name type="scientific">Lactiplantibacillus plantarum</name>
    <name type="common">Lactobacillus plantarum</name>
    <dbReference type="NCBI Taxonomy" id="1590"/>
    <lineage>
        <taxon>Bacteria</taxon>
        <taxon>Bacillati</taxon>
        <taxon>Bacillota</taxon>
        <taxon>Bacilli</taxon>
        <taxon>Lactobacillales</taxon>
        <taxon>Lactobacillaceae</taxon>
        <taxon>Lactiplantibacillus</taxon>
    </lineage>
</organism>
<dbReference type="Proteomes" id="UP000595466">
    <property type="component" value="Chromosome"/>
</dbReference>
<dbReference type="EMBL" id="CP066817">
    <property type="protein sequence ID" value="QQM60925.1"/>
    <property type="molecule type" value="Genomic_DNA"/>
</dbReference>
<dbReference type="NCBIfam" id="TIGR04223">
    <property type="entry name" value="quorum_AgrD"/>
    <property type="match status" value="1"/>
</dbReference>
<dbReference type="RefSeq" id="WP_011102233.1">
    <property type="nucleotide sequence ID" value="NZ_CAXLKC010000002.1"/>
</dbReference>
<proteinExistence type="predicted"/>
<dbReference type="AlphaFoldDB" id="A0AAP1JT58"/>
<protein>
    <submittedName>
        <fullName evidence="1">Cyclic lactone autoinducer peptide</fullName>
    </submittedName>
</protein>
<sequence>MKQKMYEAIAHLFKYVGAKQLVMCCVGIWFETKIPDELRK</sequence>